<dbReference type="GO" id="GO:0002143">
    <property type="term" value="P:tRNA wobble position uridine thiolation"/>
    <property type="evidence" value="ECO:0007669"/>
    <property type="project" value="TreeGrafter"/>
</dbReference>
<feature type="region of interest" description="Disordered" evidence="13">
    <location>
        <begin position="381"/>
        <end position="401"/>
    </location>
</feature>
<dbReference type="InterPro" id="IPR046885">
    <property type="entry name" value="MnmA-like_C"/>
</dbReference>
<dbReference type="Pfam" id="PF20258">
    <property type="entry name" value="tRNA_Me_trans_C"/>
    <property type="match status" value="1"/>
</dbReference>
<evidence type="ECO:0000256" key="5">
    <source>
        <dbReference type="ARBA" id="ARBA00022555"/>
    </source>
</evidence>
<evidence type="ECO:0000256" key="9">
    <source>
        <dbReference type="ARBA" id="ARBA00022840"/>
    </source>
</evidence>
<keyword evidence="5" id="KW-0820">tRNA-binding</keyword>
<keyword evidence="10" id="KW-0694">RNA-binding</keyword>
<proteinExistence type="inferred from homology"/>
<accession>A0A1S3H769</accession>
<evidence type="ECO:0000256" key="10">
    <source>
        <dbReference type="ARBA" id="ARBA00022884"/>
    </source>
</evidence>
<gene>
    <name evidence="17" type="primary">LOC106152782</name>
</gene>
<dbReference type="GO" id="GO:0061708">
    <property type="term" value="F:tRNA-5-taurinomethyluridine 2-sulfurtransferase"/>
    <property type="evidence" value="ECO:0007669"/>
    <property type="project" value="UniProtKB-EC"/>
</dbReference>
<evidence type="ECO:0000256" key="1">
    <source>
        <dbReference type="ARBA" id="ARBA00003986"/>
    </source>
</evidence>
<dbReference type="Gene3D" id="2.40.30.10">
    <property type="entry name" value="Translation factors"/>
    <property type="match status" value="1"/>
</dbReference>
<dbReference type="EC" id="2.8.1.14" evidence="4"/>
<dbReference type="KEGG" id="lak:106152782"/>
<keyword evidence="7" id="KW-0819">tRNA processing</keyword>
<evidence type="ECO:0000259" key="14">
    <source>
        <dbReference type="Pfam" id="PF20258"/>
    </source>
</evidence>
<evidence type="ECO:0000256" key="11">
    <source>
        <dbReference type="ARBA" id="ARBA00023157"/>
    </source>
</evidence>
<keyword evidence="11" id="KW-1015">Disulfide bond</keyword>
<dbReference type="InterPro" id="IPR023382">
    <property type="entry name" value="MnmA-like_central_sf"/>
</dbReference>
<comment type="function">
    <text evidence="1">Catalyzes the 2-thiolation of uridine at the wobble position (U34) of mitochondrial tRNA(Lys), tRNA(Glu) and tRNA(Gln). Required for the formation of 5-taurinomethyl-2-thiouridine (tm5s2U) of mitochondrial tRNA(Lys), tRNA(Glu), and tRNA(Gln) at the wobble position. ATP is required to activate the C2 atom of the wobble base.</text>
</comment>
<dbReference type="GO" id="GO:0000049">
    <property type="term" value="F:tRNA binding"/>
    <property type="evidence" value="ECO:0007669"/>
    <property type="project" value="UniProtKB-KW"/>
</dbReference>
<dbReference type="PANTHER" id="PTHR11933:SF5">
    <property type="entry name" value="MITOCHONDRIAL TRNA-SPECIFIC 2-THIOURIDYLASE 1"/>
    <property type="match status" value="1"/>
</dbReference>
<comment type="catalytic activity">
    <reaction evidence="12">
        <text>5-taurinomethyluridine(34) in tRNA + S-sulfanyl-L-cysteinyl-[protein] + AH2 + ATP = 5-taurinomethyl-2-thiouridine(34) in tRNA + L-cysteinyl-[protein] + A + AMP + diphosphate + H(+)</text>
        <dbReference type="Rhea" id="RHEA:47040"/>
        <dbReference type="Rhea" id="RHEA-COMP:10131"/>
        <dbReference type="Rhea" id="RHEA-COMP:11726"/>
        <dbReference type="Rhea" id="RHEA-COMP:11732"/>
        <dbReference type="Rhea" id="RHEA-COMP:11733"/>
        <dbReference type="ChEBI" id="CHEBI:13193"/>
        <dbReference type="ChEBI" id="CHEBI:15378"/>
        <dbReference type="ChEBI" id="CHEBI:17499"/>
        <dbReference type="ChEBI" id="CHEBI:29950"/>
        <dbReference type="ChEBI" id="CHEBI:30616"/>
        <dbReference type="ChEBI" id="CHEBI:33019"/>
        <dbReference type="ChEBI" id="CHEBI:61963"/>
        <dbReference type="ChEBI" id="CHEBI:87171"/>
        <dbReference type="ChEBI" id="CHEBI:87172"/>
        <dbReference type="ChEBI" id="CHEBI:456215"/>
        <dbReference type="EC" id="2.8.1.14"/>
    </reaction>
</comment>
<dbReference type="InterPro" id="IPR046884">
    <property type="entry name" value="MnmA-like_central"/>
</dbReference>
<dbReference type="RefSeq" id="XP_013381970.1">
    <property type="nucleotide sequence ID" value="XM_013526516.2"/>
</dbReference>
<keyword evidence="9" id="KW-0067">ATP-binding</keyword>
<dbReference type="InterPro" id="IPR014729">
    <property type="entry name" value="Rossmann-like_a/b/a_fold"/>
</dbReference>
<comment type="subcellular location">
    <subcellularLocation>
        <location evidence="2">Mitochondrion</location>
    </subcellularLocation>
</comment>
<dbReference type="OrthoDB" id="3685at2759"/>
<dbReference type="Gene3D" id="2.30.30.280">
    <property type="entry name" value="Adenine nucleotide alpha hydrolases-like domains"/>
    <property type="match status" value="1"/>
</dbReference>
<evidence type="ECO:0000313" key="17">
    <source>
        <dbReference type="RefSeq" id="XP_013381970.1"/>
    </source>
</evidence>
<dbReference type="InParanoid" id="A0A1S3H769"/>
<dbReference type="GeneID" id="106152782"/>
<dbReference type="OMA" id="LFMRNWN"/>
<evidence type="ECO:0000259" key="15">
    <source>
        <dbReference type="Pfam" id="PF20259"/>
    </source>
</evidence>
<name>A0A1S3H769_LINAN</name>
<evidence type="ECO:0000256" key="13">
    <source>
        <dbReference type="SAM" id="MobiDB-lite"/>
    </source>
</evidence>
<dbReference type="GO" id="GO:0005739">
    <property type="term" value="C:mitochondrion"/>
    <property type="evidence" value="ECO:0007669"/>
    <property type="project" value="UniProtKB-SubCell"/>
</dbReference>
<organism evidence="16 17">
    <name type="scientific">Lingula anatina</name>
    <name type="common">Brachiopod</name>
    <name type="synonym">Lingula unguis</name>
    <dbReference type="NCBI Taxonomy" id="7574"/>
    <lineage>
        <taxon>Eukaryota</taxon>
        <taxon>Metazoa</taxon>
        <taxon>Spiralia</taxon>
        <taxon>Lophotrochozoa</taxon>
        <taxon>Brachiopoda</taxon>
        <taxon>Linguliformea</taxon>
        <taxon>Lingulata</taxon>
        <taxon>Lingulida</taxon>
        <taxon>Linguloidea</taxon>
        <taxon>Lingulidae</taxon>
        <taxon>Lingula</taxon>
    </lineage>
</organism>
<sequence>MSTLIRRVACGMSGGVDSAVSALLLKQKGYEVLGVFMKNWDGRDETGFCSADEDREYAQYACSHLDIPFIEVNFEKDYWHNVFCELIEEYENGLTPNPDVLCNKHIKFNKFFNYVRDELGADAVATGHYAQSSAGPYLENLDTSKGVKLLKAADTLKDQTLFLSQISQKSLQRTMFPLGGLLKTQVKQMAVSAGMEKLAQKKESMGICFIGKRKFQSFLEEYIEPRPGEFIDIETGKVVGSHKGVQFWTVGQRCHLGGMPHAYYVASICPETQQILVAPGSDHPALYTDLFKAGPPHWIHSEPTLLQAIHKQECDYLIQKMDSLTRCTLWKPFNGLEELEVHCSCTARAITPGQYAVFYLGDECLGSAKILSTGPSMFDLDNDPKDNDLDPDSHEIVESRV</sequence>
<dbReference type="GO" id="GO:0005524">
    <property type="term" value="F:ATP binding"/>
    <property type="evidence" value="ECO:0007669"/>
    <property type="project" value="UniProtKB-KW"/>
</dbReference>
<keyword evidence="6" id="KW-0808">Transferase</keyword>
<dbReference type="InterPro" id="IPR004506">
    <property type="entry name" value="MnmA-like"/>
</dbReference>
<dbReference type="STRING" id="7574.A0A1S3H769"/>
<evidence type="ECO:0000313" key="16">
    <source>
        <dbReference type="Proteomes" id="UP000085678"/>
    </source>
</evidence>
<keyword evidence="16" id="KW-1185">Reference proteome</keyword>
<dbReference type="AlphaFoldDB" id="A0A1S3H769"/>
<evidence type="ECO:0000256" key="2">
    <source>
        <dbReference type="ARBA" id="ARBA00004173"/>
    </source>
</evidence>
<dbReference type="Pfam" id="PF03054">
    <property type="entry name" value="tRNA_Me_trans"/>
    <property type="match status" value="1"/>
</dbReference>
<evidence type="ECO:0000256" key="8">
    <source>
        <dbReference type="ARBA" id="ARBA00022741"/>
    </source>
</evidence>
<protein>
    <recommendedName>
        <fullName evidence="4">tRNA-5-taurinomethyluridine 2-sulfurtransferase</fullName>
        <ecNumber evidence="4">2.8.1.14</ecNumber>
    </recommendedName>
</protein>
<dbReference type="CDD" id="cd01998">
    <property type="entry name" value="MnmA_TRMU-like"/>
    <property type="match status" value="1"/>
</dbReference>
<reference evidence="17" key="1">
    <citation type="submission" date="2025-08" db="UniProtKB">
        <authorList>
            <consortium name="RefSeq"/>
        </authorList>
    </citation>
    <scope>IDENTIFICATION</scope>
    <source>
        <tissue evidence="17">Gonads</tissue>
    </source>
</reference>
<dbReference type="FunCoup" id="A0A1S3H769">
    <property type="interactions" value="1902"/>
</dbReference>
<evidence type="ECO:0000256" key="12">
    <source>
        <dbReference type="ARBA" id="ARBA00049564"/>
    </source>
</evidence>
<dbReference type="HAMAP" id="MF_00144">
    <property type="entry name" value="tRNA_thiouridyl_MnmA"/>
    <property type="match status" value="1"/>
</dbReference>
<evidence type="ECO:0000256" key="6">
    <source>
        <dbReference type="ARBA" id="ARBA00022679"/>
    </source>
</evidence>
<evidence type="ECO:0000256" key="3">
    <source>
        <dbReference type="ARBA" id="ARBA00006191"/>
    </source>
</evidence>
<dbReference type="NCBIfam" id="NF001138">
    <property type="entry name" value="PRK00143.1"/>
    <property type="match status" value="1"/>
</dbReference>
<dbReference type="Gene3D" id="3.40.50.620">
    <property type="entry name" value="HUPs"/>
    <property type="match status" value="1"/>
</dbReference>
<feature type="domain" description="tRNA-specific 2-thiouridylase MnmA-like central" evidence="15">
    <location>
        <begin position="216"/>
        <end position="278"/>
    </location>
</feature>
<evidence type="ECO:0000256" key="7">
    <source>
        <dbReference type="ARBA" id="ARBA00022694"/>
    </source>
</evidence>
<dbReference type="SUPFAM" id="SSF52402">
    <property type="entry name" value="Adenine nucleotide alpha hydrolases-like"/>
    <property type="match status" value="1"/>
</dbReference>
<feature type="compositionally biased region" description="Basic and acidic residues" evidence="13">
    <location>
        <begin position="382"/>
        <end position="401"/>
    </location>
</feature>
<dbReference type="Pfam" id="PF20259">
    <property type="entry name" value="tRNA_Me_trans_M"/>
    <property type="match status" value="1"/>
</dbReference>
<dbReference type="Proteomes" id="UP000085678">
    <property type="component" value="Unplaced"/>
</dbReference>
<comment type="similarity">
    <text evidence="3">Belongs to the MnmA/TRMU family.</text>
</comment>
<dbReference type="NCBIfam" id="TIGR00420">
    <property type="entry name" value="trmU"/>
    <property type="match status" value="1"/>
</dbReference>
<evidence type="ECO:0000256" key="4">
    <source>
        <dbReference type="ARBA" id="ARBA00011953"/>
    </source>
</evidence>
<feature type="domain" description="tRNA-specific 2-thiouridylase MnmA-like C-terminal" evidence="14">
    <location>
        <begin position="290"/>
        <end position="370"/>
    </location>
</feature>
<dbReference type="FunFam" id="3.40.50.620:FF:000104">
    <property type="entry name" value="Mitochondrial tRNA-specific 2-thiouridylase 1"/>
    <property type="match status" value="1"/>
</dbReference>
<keyword evidence="8" id="KW-0547">Nucleotide-binding</keyword>
<dbReference type="FunFam" id="2.30.30.280:FF:000001">
    <property type="entry name" value="tRNA-specific 2-thiouridylase MnmA"/>
    <property type="match status" value="1"/>
</dbReference>
<dbReference type="PANTHER" id="PTHR11933">
    <property type="entry name" value="TRNA 5-METHYLAMINOMETHYL-2-THIOURIDYLATE -METHYLTRANSFERASE"/>
    <property type="match status" value="1"/>
</dbReference>